<accession>A0A921E796</accession>
<dbReference type="Proteomes" id="UP000711407">
    <property type="component" value="Unassembled WGS sequence"/>
</dbReference>
<dbReference type="EMBL" id="DYXT01000002">
    <property type="protein sequence ID" value="HJE38147.1"/>
    <property type="molecule type" value="Genomic_DNA"/>
</dbReference>
<feature type="signal peptide" evidence="1">
    <location>
        <begin position="1"/>
        <end position="18"/>
    </location>
</feature>
<evidence type="ECO:0000256" key="1">
    <source>
        <dbReference type="SAM" id="SignalP"/>
    </source>
</evidence>
<evidence type="ECO:0000313" key="3">
    <source>
        <dbReference type="Proteomes" id="UP000711407"/>
    </source>
</evidence>
<reference evidence="2" key="1">
    <citation type="journal article" date="2021" name="PeerJ">
        <title>Extensive microbial diversity within the chicken gut microbiome revealed by metagenomics and culture.</title>
        <authorList>
            <person name="Gilroy R."/>
            <person name="Ravi A."/>
            <person name="Getino M."/>
            <person name="Pursley I."/>
            <person name="Horton D.L."/>
            <person name="Alikhan N.F."/>
            <person name="Baker D."/>
            <person name="Gharbi K."/>
            <person name="Hall N."/>
            <person name="Watson M."/>
            <person name="Adriaenssens E.M."/>
            <person name="Foster-Nyarko E."/>
            <person name="Jarju S."/>
            <person name="Secka A."/>
            <person name="Antonio M."/>
            <person name="Oren A."/>
            <person name="Chaudhuri R.R."/>
            <person name="La Ragione R."/>
            <person name="Hildebrand F."/>
            <person name="Pallen M.J."/>
        </authorList>
    </citation>
    <scope>NUCLEOTIDE SEQUENCE</scope>
    <source>
        <strain evidence="2">4100</strain>
    </source>
</reference>
<comment type="caution">
    <text evidence="2">The sequence shown here is derived from an EMBL/GenBank/DDBJ whole genome shotgun (WGS) entry which is preliminary data.</text>
</comment>
<organism evidence="2 3">
    <name type="scientific">Candidatus Amulumruptor caecigallinarius</name>
    <dbReference type="NCBI Taxonomy" id="2109911"/>
    <lineage>
        <taxon>Bacteria</taxon>
        <taxon>Pseudomonadati</taxon>
        <taxon>Bacteroidota</taxon>
        <taxon>Bacteroidia</taxon>
        <taxon>Bacteroidales</taxon>
        <taxon>Muribaculaceae</taxon>
        <taxon>Candidatus Amulumruptor</taxon>
    </lineage>
</organism>
<feature type="chain" id="PRO_5037986965" description="DUF1254 domain-containing protein" evidence="1">
    <location>
        <begin position="19"/>
        <end position="178"/>
    </location>
</feature>
<proteinExistence type="predicted"/>
<sequence length="178" mass="18750">MLHACTTSILMLAIAVCACSCRSSKQTQQLQVSEQPGRIDGITETPALPGDIRFDVPASSIIYRADPAYAQNVPVGVTPSGNAVIYVPSPSDAAAAPVPLADGYWLATIPVGKQTVFTDYTFENYSRLAASPSPSEVLKHVIKDARPASIVRLPVATADTAVINGLIWQGLPGCKVID</sequence>
<reference evidence="2" key="2">
    <citation type="submission" date="2021-09" db="EMBL/GenBank/DDBJ databases">
        <authorList>
            <person name="Gilroy R."/>
        </authorList>
    </citation>
    <scope>NUCLEOTIDE SEQUENCE</scope>
    <source>
        <strain evidence="2">4100</strain>
    </source>
</reference>
<evidence type="ECO:0008006" key="4">
    <source>
        <dbReference type="Google" id="ProtNLM"/>
    </source>
</evidence>
<gene>
    <name evidence="2" type="ORF">K8V47_00055</name>
</gene>
<protein>
    <recommendedName>
        <fullName evidence="4">DUF1254 domain-containing protein</fullName>
    </recommendedName>
</protein>
<dbReference type="AlphaFoldDB" id="A0A921E796"/>
<name>A0A921E796_9BACT</name>
<evidence type="ECO:0000313" key="2">
    <source>
        <dbReference type="EMBL" id="HJE38147.1"/>
    </source>
</evidence>
<keyword evidence="1" id="KW-0732">Signal</keyword>